<comment type="subcellular location">
    <subcellularLocation>
        <location evidence="1">Membrane</location>
        <topology evidence="1">Multi-pass membrane protein</topology>
    </subcellularLocation>
</comment>
<keyword evidence="6 8" id="KW-1133">Transmembrane helix</keyword>
<gene>
    <name evidence="9" type="ORF">UY3_01615</name>
</gene>
<dbReference type="Pfam" id="PF10034">
    <property type="entry name" value="Dpy19"/>
    <property type="match status" value="1"/>
</dbReference>
<dbReference type="EMBL" id="KB498070">
    <property type="protein sequence ID" value="EMP41146.1"/>
    <property type="molecule type" value="Genomic_DNA"/>
</dbReference>
<organism evidence="9 10">
    <name type="scientific">Chelonia mydas</name>
    <name type="common">Green sea-turtle</name>
    <name type="synonym">Chelonia agassizi</name>
    <dbReference type="NCBI Taxonomy" id="8469"/>
    <lineage>
        <taxon>Eukaryota</taxon>
        <taxon>Metazoa</taxon>
        <taxon>Chordata</taxon>
        <taxon>Craniata</taxon>
        <taxon>Vertebrata</taxon>
        <taxon>Euteleostomi</taxon>
        <taxon>Archelosauria</taxon>
        <taxon>Testudinata</taxon>
        <taxon>Testudines</taxon>
        <taxon>Cryptodira</taxon>
        <taxon>Durocryptodira</taxon>
        <taxon>Americhelydia</taxon>
        <taxon>Chelonioidea</taxon>
        <taxon>Cheloniidae</taxon>
        <taxon>Chelonia</taxon>
    </lineage>
</organism>
<dbReference type="STRING" id="8469.M7BTH9"/>
<evidence type="ECO:0000313" key="10">
    <source>
        <dbReference type="Proteomes" id="UP000031443"/>
    </source>
</evidence>
<evidence type="ECO:0000256" key="5">
    <source>
        <dbReference type="ARBA" id="ARBA00022692"/>
    </source>
</evidence>
<sequence>MAVGAQATGCTEVGDHPGALPCSPQDRDSVVRVHLTLTQLKGCPAPLYQASLALCFILMFGNSMLLTSYYAASLAVIWAIEGFAWLFGTVTLKYLTSRIFGVADDAHISNLLKSKFIGYKDFDTLMYTCAAEFDFMEKEVTY</sequence>
<keyword evidence="7 8" id="KW-0472">Membrane</keyword>
<name>M7BTH9_CHEMY</name>
<keyword evidence="5 8" id="KW-0812">Transmembrane</keyword>
<evidence type="ECO:0000256" key="7">
    <source>
        <dbReference type="ARBA" id="ARBA00023136"/>
    </source>
</evidence>
<keyword evidence="4" id="KW-0808">Transferase</keyword>
<keyword evidence="10" id="KW-1185">Reference proteome</keyword>
<proteinExistence type="inferred from homology"/>
<evidence type="ECO:0000256" key="3">
    <source>
        <dbReference type="ARBA" id="ARBA00022676"/>
    </source>
</evidence>
<protein>
    <submittedName>
        <fullName evidence="9">Protein dpy-19 like protein 1</fullName>
    </submittedName>
</protein>
<accession>M7BTH9</accession>
<dbReference type="Proteomes" id="UP000031443">
    <property type="component" value="Unassembled WGS sequence"/>
</dbReference>
<dbReference type="InterPro" id="IPR018732">
    <property type="entry name" value="Dpy-19/Dpy-19-like"/>
</dbReference>
<evidence type="ECO:0000256" key="4">
    <source>
        <dbReference type="ARBA" id="ARBA00022679"/>
    </source>
</evidence>
<reference evidence="10" key="1">
    <citation type="journal article" date="2013" name="Nat. Genet.">
        <title>The draft genomes of soft-shell turtle and green sea turtle yield insights into the development and evolution of the turtle-specific body plan.</title>
        <authorList>
            <person name="Wang Z."/>
            <person name="Pascual-Anaya J."/>
            <person name="Zadissa A."/>
            <person name="Li W."/>
            <person name="Niimura Y."/>
            <person name="Huang Z."/>
            <person name="Li C."/>
            <person name="White S."/>
            <person name="Xiong Z."/>
            <person name="Fang D."/>
            <person name="Wang B."/>
            <person name="Ming Y."/>
            <person name="Chen Y."/>
            <person name="Zheng Y."/>
            <person name="Kuraku S."/>
            <person name="Pignatelli M."/>
            <person name="Herrero J."/>
            <person name="Beal K."/>
            <person name="Nozawa M."/>
            <person name="Li Q."/>
            <person name="Wang J."/>
            <person name="Zhang H."/>
            <person name="Yu L."/>
            <person name="Shigenobu S."/>
            <person name="Wang J."/>
            <person name="Liu J."/>
            <person name="Flicek P."/>
            <person name="Searle S."/>
            <person name="Wang J."/>
            <person name="Kuratani S."/>
            <person name="Yin Y."/>
            <person name="Aken B."/>
            <person name="Zhang G."/>
            <person name="Irie N."/>
        </authorList>
    </citation>
    <scope>NUCLEOTIDE SEQUENCE [LARGE SCALE GENOMIC DNA]</scope>
</reference>
<evidence type="ECO:0000256" key="1">
    <source>
        <dbReference type="ARBA" id="ARBA00004141"/>
    </source>
</evidence>
<dbReference type="GO" id="GO:0005637">
    <property type="term" value="C:nuclear inner membrane"/>
    <property type="evidence" value="ECO:0007669"/>
    <property type="project" value="TreeGrafter"/>
</dbReference>
<feature type="transmembrane region" description="Helical" evidence="8">
    <location>
        <begin position="69"/>
        <end position="88"/>
    </location>
</feature>
<comment type="similarity">
    <text evidence="2">Belongs to the dpy-19 family.</text>
</comment>
<evidence type="ECO:0000256" key="6">
    <source>
        <dbReference type="ARBA" id="ARBA00022989"/>
    </source>
</evidence>
<evidence type="ECO:0000313" key="9">
    <source>
        <dbReference type="EMBL" id="EMP41146.1"/>
    </source>
</evidence>
<evidence type="ECO:0000256" key="8">
    <source>
        <dbReference type="SAM" id="Phobius"/>
    </source>
</evidence>
<dbReference type="AlphaFoldDB" id="M7BTH9"/>
<keyword evidence="3" id="KW-0328">Glycosyltransferase</keyword>
<evidence type="ECO:0000256" key="2">
    <source>
        <dbReference type="ARBA" id="ARBA00008744"/>
    </source>
</evidence>
<dbReference type="GO" id="GO:0000030">
    <property type="term" value="F:mannosyltransferase activity"/>
    <property type="evidence" value="ECO:0007669"/>
    <property type="project" value="TreeGrafter"/>
</dbReference>
<dbReference type="PANTHER" id="PTHR31488">
    <property type="entry name" value="DPY-19-LIKE 1, LIKE (H. SAPIENS)"/>
    <property type="match status" value="1"/>
</dbReference>
<dbReference type="PANTHER" id="PTHR31488:SF1">
    <property type="entry name" value="C-MANNOSYLTRANSFERASE DPY19L1"/>
    <property type="match status" value="1"/>
</dbReference>